<sequence length="564" mass="58214">MNPSTDQANVIVDELIRCGVRDAVLCPGSRNAPLAFALHAADAAGRLRMHVRIDERSAGFLASGLAMRAGRPVPVVCTSGTAAANLHPAVLEADHAGLPLLAITADRPVELRGTGAGQTIDQHGMFGNALRCFAEMPTADTAAPRYWRTTVDRVVSRALGSLSHDPGPVQLNVPLREPLVPDHLGATDPAPGRAAGHAWSAVAPGGNVAGPLPLSAAATTLVIAGQSGTGAVPPELPVLAEPGSPLWHRSLRSGPLLLAEALSGRADHLLPEQVVVLGRPTMHRSVQRLLANDRVAVFAVPLSSGGRFRPLWTDVPGAVRAVGDLPAGWVPPREFGDRWRFADASACAAIDRVESRGTLTGPQLARAVLAGVPPGSQVFAGPSNAIRDIALAAEPRPDVTVLANRGVAGIDGVVSSAVGAALAHDGPSYALIGDLTFLHDSNGLLIGPDEPEPRLTIVVANDDGGSIFTVLEQGAAPYAPAFERLFGTPQEVDIAALCAACGVEHVLADDLADLTTVLAGSAGLRVVEVPVDRTNRRELHERLRSAAGNAIVGAEPAHVTAVSP</sequence>
<organism evidence="8 9">
    <name type="scientific">Saccharopolyspora mangrovi</name>
    <dbReference type="NCBI Taxonomy" id="3082379"/>
    <lineage>
        <taxon>Bacteria</taxon>
        <taxon>Bacillati</taxon>
        <taxon>Actinomycetota</taxon>
        <taxon>Actinomycetes</taxon>
        <taxon>Pseudonocardiales</taxon>
        <taxon>Pseudonocardiaceae</taxon>
        <taxon>Saccharopolyspora</taxon>
    </lineage>
</organism>
<keyword evidence="6" id="KW-0474">Menaquinone biosynthesis</keyword>
<proteinExistence type="inferred from homology"/>
<comment type="pathway">
    <text evidence="6">Quinol/quinone metabolism; 1,4-dihydroxy-2-naphthoate biosynthesis; 1,4-dihydroxy-2-naphthoate from chorismate: step 2/7.</text>
</comment>
<keyword evidence="1 6" id="KW-0808">Transferase</keyword>
<accession>A0ABU6AAQ3</accession>
<dbReference type="RefSeq" id="WP_324266150.1">
    <property type="nucleotide sequence ID" value="NZ_JAWLNX010000008.1"/>
</dbReference>
<reference evidence="8 9" key="1">
    <citation type="submission" date="2023-10" db="EMBL/GenBank/DDBJ databases">
        <title>Saccharopolyspora sp. nov., isolated from mangrove soil.</title>
        <authorList>
            <person name="Lu Y."/>
            <person name="Liu W."/>
        </authorList>
    </citation>
    <scope>NUCLEOTIDE SEQUENCE [LARGE SCALE GENOMIC DNA]</scope>
    <source>
        <strain evidence="8 9">S2-29</strain>
    </source>
</reference>
<dbReference type="NCBIfam" id="TIGR00173">
    <property type="entry name" value="menD"/>
    <property type="match status" value="1"/>
</dbReference>
<comment type="function">
    <text evidence="6">Catalyzes the thiamine diphosphate-dependent decarboxylation of 2-oxoglutarate and the subsequent addition of the resulting succinic semialdehyde-thiamine pyrophosphate anion to isochorismate to yield 2-succinyl-5-enolpyruvyl-6-hydroxy-3-cyclohexene-1-carboxylate (SEPHCHC).</text>
</comment>
<dbReference type="PANTHER" id="PTHR42916">
    <property type="entry name" value="2-SUCCINYL-5-ENOLPYRUVYL-6-HYDROXY-3-CYCLOHEXENE-1-CARBOXYLATE SYNTHASE"/>
    <property type="match status" value="1"/>
</dbReference>
<dbReference type="InterPro" id="IPR012001">
    <property type="entry name" value="Thiamin_PyroP_enz_TPP-bd_dom"/>
</dbReference>
<dbReference type="CDD" id="cd07037">
    <property type="entry name" value="TPP_PYR_MenD"/>
    <property type="match status" value="1"/>
</dbReference>
<keyword evidence="9" id="KW-1185">Reference proteome</keyword>
<protein>
    <recommendedName>
        <fullName evidence="6">2-succinyl-5-enolpyruvyl-6-hydroxy-3-cyclohexene-1-carboxylate synthase</fullName>
        <shortName evidence="6">SEPHCHC synthase</shortName>
        <ecNumber evidence="6">2.2.1.9</ecNumber>
    </recommendedName>
    <alternativeName>
        <fullName evidence="6">Menaquinone biosynthesis protein MenD</fullName>
    </alternativeName>
</protein>
<keyword evidence="3 6" id="KW-0460">Magnesium</keyword>
<name>A0ABU6AAQ3_9PSEU</name>
<evidence type="ECO:0000256" key="3">
    <source>
        <dbReference type="ARBA" id="ARBA00022842"/>
    </source>
</evidence>
<comment type="cofactor">
    <cofactor evidence="6">
        <name>thiamine diphosphate</name>
        <dbReference type="ChEBI" id="CHEBI:58937"/>
    </cofactor>
    <text evidence="6">Binds 1 thiamine pyrophosphate per subunit.</text>
</comment>
<comment type="cofactor">
    <cofactor evidence="6">
        <name>Mg(2+)</name>
        <dbReference type="ChEBI" id="CHEBI:18420"/>
    </cofactor>
    <cofactor evidence="6">
        <name>Mn(2+)</name>
        <dbReference type="ChEBI" id="CHEBI:29035"/>
    </cofactor>
</comment>
<gene>
    <name evidence="6 8" type="primary">menD</name>
    <name evidence="8" type="ORF">R4I43_14600</name>
</gene>
<evidence type="ECO:0000256" key="6">
    <source>
        <dbReference type="HAMAP-Rule" id="MF_01659"/>
    </source>
</evidence>
<evidence type="ECO:0000256" key="5">
    <source>
        <dbReference type="ARBA" id="ARBA00023211"/>
    </source>
</evidence>
<evidence type="ECO:0000259" key="7">
    <source>
        <dbReference type="Pfam" id="PF02776"/>
    </source>
</evidence>
<dbReference type="PIRSF" id="PIRSF004983">
    <property type="entry name" value="MenD"/>
    <property type="match status" value="1"/>
</dbReference>
<evidence type="ECO:0000313" key="9">
    <source>
        <dbReference type="Proteomes" id="UP001327093"/>
    </source>
</evidence>
<evidence type="ECO:0000256" key="1">
    <source>
        <dbReference type="ARBA" id="ARBA00022679"/>
    </source>
</evidence>
<dbReference type="EMBL" id="JAWLNX010000008">
    <property type="protein sequence ID" value="MEB3368635.1"/>
    <property type="molecule type" value="Genomic_DNA"/>
</dbReference>
<comment type="catalytic activity">
    <reaction evidence="6">
        <text>isochorismate + 2-oxoglutarate + H(+) = 5-enolpyruvoyl-6-hydroxy-2-succinyl-cyclohex-3-ene-1-carboxylate + CO2</text>
        <dbReference type="Rhea" id="RHEA:25593"/>
        <dbReference type="ChEBI" id="CHEBI:15378"/>
        <dbReference type="ChEBI" id="CHEBI:16526"/>
        <dbReference type="ChEBI" id="CHEBI:16810"/>
        <dbReference type="ChEBI" id="CHEBI:29780"/>
        <dbReference type="ChEBI" id="CHEBI:58818"/>
        <dbReference type="EC" id="2.2.1.9"/>
    </reaction>
</comment>
<dbReference type="SUPFAM" id="SSF52518">
    <property type="entry name" value="Thiamin diphosphate-binding fold (THDP-binding)"/>
    <property type="match status" value="2"/>
</dbReference>
<dbReference type="Proteomes" id="UP001327093">
    <property type="component" value="Unassembled WGS sequence"/>
</dbReference>
<dbReference type="Gene3D" id="3.40.50.1220">
    <property type="entry name" value="TPP-binding domain"/>
    <property type="match status" value="1"/>
</dbReference>
<dbReference type="Pfam" id="PF02776">
    <property type="entry name" value="TPP_enzyme_N"/>
    <property type="match status" value="1"/>
</dbReference>
<dbReference type="EC" id="2.2.1.9" evidence="6"/>
<comment type="pathway">
    <text evidence="6">Quinol/quinone metabolism; menaquinone biosynthesis.</text>
</comment>
<dbReference type="CDD" id="cd02009">
    <property type="entry name" value="TPP_SHCHC_synthase"/>
    <property type="match status" value="1"/>
</dbReference>
<dbReference type="PANTHER" id="PTHR42916:SF1">
    <property type="entry name" value="PROTEIN PHYLLO, CHLOROPLASTIC"/>
    <property type="match status" value="1"/>
</dbReference>
<keyword evidence="5 6" id="KW-0464">Manganese</keyword>
<comment type="caution">
    <text evidence="8">The sequence shown here is derived from an EMBL/GenBank/DDBJ whole genome shotgun (WGS) entry which is preliminary data.</text>
</comment>
<evidence type="ECO:0000313" key="8">
    <source>
        <dbReference type="EMBL" id="MEB3368635.1"/>
    </source>
</evidence>
<dbReference type="Gene3D" id="3.40.50.970">
    <property type="match status" value="2"/>
</dbReference>
<dbReference type="HAMAP" id="MF_01659">
    <property type="entry name" value="MenD"/>
    <property type="match status" value="1"/>
</dbReference>
<keyword evidence="2 6" id="KW-0479">Metal-binding</keyword>
<feature type="domain" description="Thiamine pyrophosphate enzyme N-terminal TPP-binding" evidence="7">
    <location>
        <begin position="8"/>
        <end position="125"/>
    </location>
</feature>
<evidence type="ECO:0000256" key="2">
    <source>
        <dbReference type="ARBA" id="ARBA00022723"/>
    </source>
</evidence>
<comment type="subunit">
    <text evidence="6">Homodimer.</text>
</comment>
<dbReference type="InterPro" id="IPR029061">
    <property type="entry name" value="THDP-binding"/>
</dbReference>
<dbReference type="InterPro" id="IPR004433">
    <property type="entry name" value="MenaQ_synth_MenD"/>
</dbReference>
<evidence type="ECO:0000256" key="4">
    <source>
        <dbReference type="ARBA" id="ARBA00023052"/>
    </source>
</evidence>
<comment type="similarity">
    <text evidence="6">Belongs to the TPP enzyme family. MenD subfamily.</text>
</comment>
<keyword evidence="4 6" id="KW-0786">Thiamine pyrophosphate</keyword>
<dbReference type="GO" id="GO:0070204">
    <property type="term" value="F:2-succinyl-5-enolpyruvyl-6-hydroxy-3-cyclohexene-1-carboxylic-acid synthase activity"/>
    <property type="evidence" value="ECO:0007669"/>
    <property type="project" value="UniProtKB-EC"/>
</dbReference>